<comment type="caution">
    <text evidence="2">The sequence shown here is derived from an EMBL/GenBank/DDBJ whole genome shotgun (WGS) entry which is preliminary data.</text>
</comment>
<dbReference type="OrthoDB" id="291360at2759"/>
<dbReference type="PANTHER" id="PTHR43215:SF14">
    <property type="entry name" value="RADIAL SPOKE HEAD 1 HOMOLOG"/>
    <property type="match status" value="1"/>
</dbReference>
<dbReference type="Gene3D" id="2.20.110.10">
    <property type="entry name" value="Histone H3 K4-specific methyltransferase SET7/9 N-terminal domain"/>
    <property type="match status" value="3"/>
</dbReference>
<dbReference type="InterPro" id="IPR003409">
    <property type="entry name" value="MORN"/>
</dbReference>
<name>A0A1R2C376_9CILI</name>
<evidence type="ECO:0000313" key="2">
    <source>
        <dbReference type="EMBL" id="OMJ83419.1"/>
    </source>
</evidence>
<protein>
    <recommendedName>
        <fullName evidence="4">MORN repeat protein</fullName>
    </recommendedName>
</protein>
<accession>A0A1R2C376</accession>
<evidence type="ECO:0008006" key="4">
    <source>
        <dbReference type="Google" id="ProtNLM"/>
    </source>
</evidence>
<reference evidence="2 3" key="1">
    <citation type="submission" date="2016-11" db="EMBL/GenBank/DDBJ databases">
        <title>The macronuclear genome of Stentor coeruleus: a giant cell with tiny introns.</title>
        <authorList>
            <person name="Slabodnick M."/>
            <person name="Ruby J.G."/>
            <person name="Reiff S.B."/>
            <person name="Swart E.C."/>
            <person name="Gosai S."/>
            <person name="Prabakaran S."/>
            <person name="Witkowska E."/>
            <person name="Larue G.E."/>
            <person name="Fisher S."/>
            <person name="Freeman R.M."/>
            <person name="Gunawardena J."/>
            <person name="Chu W."/>
            <person name="Stover N.A."/>
            <person name="Gregory B.D."/>
            <person name="Nowacki M."/>
            <person name="Derisi J."/>
            <person name="Roy S.W."/>
            <person name="Marshall W.F."/>
            <person name="Sood P."/>
        </authorList>
    </citation>
    <scope>NUCLEOTIDE SEQUENCE [LARGE SCALE GENOMIC DNA]</scope>
    <source>
        <strain evidence="2">WM001</strain>
    </source>
</reference>
<gene>
    <name evidence="2" type="ORF">SteCoe_15637</name>
</gene>
<dbReference type="AlphaFoldDB" id="A0A1R2C376"/>
<evidence type="ECO:0000256" key="1">
    <source>
        <dbReference type="ARBA" id="ARBA00022737"/>
    </source>
</evidence>
<dbReference type="EMBL" id="MPUH01000304">
    <property type="protein sequence ID" value="OMJ83419.1"/>
    <property type="molecule type" value="Genomic_DNA"/>
</dbReference>
<dbReference type="Proteomes" id="UP000187209">
    <property type="component" value="Unassembled WGS sequence"/>
</dbReference>
<dbReference type="SMART" id="SM00698">
    <property type="entry name" value="MORN"/>
    <property type="match status" value="8"/>
</dbReference>
<proteinExistence type="predicted"/>
<sequence length="280" mass="31719">MGVCNSKCSERFLSQGEIVLANQSYNKEDIEDINANDSFALKNVLRGYFCRKSLFHKKTRVLGKILLKKPNLSWVESRALHDGLYTGQMQNEKKHGLGELTIYPSSYYYGYFSNGLFEGLGILTTSDSTYEGNFLKGKKSGYGSLTSKKTSYTGHFSEDLYQGQGTEIWHNNCKYTGDFVIGKKHGKGRCEFANGDIYEGEFFNSKFSGTGTFYWQSGKKYAGQWKDGLMHGDGHVYWANGNFFKGSFNQGKKQGHGMLYKDGKTVQGWWENGKRLKESQ</sequence>
<organism evidence="2 3">
    <name type="scientific">Stentor coeruleus</name>
    <dbReference type="NCBI Taxonomy" id="5963"/>
    <lineage>
        <taxon>Eukaryota</taxon>
        <taxon>Sar</taxon>
        <taxon>Alveolata</taxon>
        <taxon>Ciliophora</taxon>
        <taxon>Postciliodesmatophora</taxon>
        <taxon>Heterotrichea</taxon>
        <taxon>Heterotrichida</taxon>
        <taxon>Stentoridae</taxon>
        <taxon>Stentor</taxon>
    </lineage>
</organism>
<keyword evidence="3" id="KW-1185">Reference proteome</keyword>
<evidence type="ECO:0000313" key="3">
    <source>
        <dbReference type="Proteomes" id="UP000187209"/>
    </source>
</evidence>
<dbReference type="Pfam" id="PF02493">
    <property type="entry name" value="MORN"/>
    <property type="match status" value="8"/>
</dbReference>
<keyword evidence="1" id="KW-0677">Repeat</keyword>
<dbReference type="SUPFAM" id="SSF82185">
    <property type="entry name" value="Histone H3 K4-specific methyltransferase SET7/9 N-terminal domain"/>
    <property type="match status" value="2"/>
</dbReference>
<dbReference type="PANTHER" id="PTHR43215">
    <property type="entry name" value="RADIAL SPOKE HEAD 1 HOMOLOG"/>
    <property type="match status" value="1"/>
</dbReference>